<dbReference type="AlphaFoldDB" id="A0A0F8XBL5"/>
<accession>A0A0F8XBL5</accession>
<dbReference type="Gene3D" id="3.30.70.370">
    <property type="match status" value="1"/>
</dbReference>
<name>A0A0F8XBL5_9ZZZZ</name>
<evidence type="ECO:0000313" key="1">
    <source>
        <dbReference type="EMBL" id="KKK66532.1"/>
    </source>
</evidence>
<protein>
    <submittedName>
        <fullName evidence="1">Uncharacterized protein</fullName>
    </submittedName>
</protein>
<gene>
    <name evidence="1" type="ORF">LCGC14_2963140</name>
</gene>
<organism evidence="1">
    <name type="scientific">marine sediment metagenome</name>
    <dbReference type="NCBI Taxonomy" id="412755"/>
    <lineage>
        <taxon>unclassified sequences</taxon>
        <taxon>metagenomes</taxon>
        <taxon>ecological metagenomes</taxon>
    </lineage>
</organism>
<reference evidence="1" key="1">
    <citation type="journal article" date="2015" name="Nature">
        <title>Complex archaea that bridge the gap between prokaryotes and eukaryotes.</title>
        <authorList>
            <person name="Spang A."/>
            <person name="Saw J.H."/>
            <person name="Jorgensen S.L."/>
            <person name="Zaremba-Niedzwiedzka K."/>
            <person name="Martijn J."/>
            <person name="Lind A.E."/>
            <person name="van Eijk R."/>
            <person name="Schleper C."/>
            <person name="Guy L."/>
            <person name="Ettema T.J."/>
        </authorList>
    </citation>
    <scope>NUCLEOTIDE SEQUENCE</scope>
</reference>
<comment type="caution">
    <text evidence="1">The sequence shown here is derived from an EMBL/GenBank/DDBJ whole genome shotgun (WGS) entry which is preliminary data.</text>
</comment>
<dbReference type="InterPro" id="IPR043502">
    <property type="entry name" value="DNA/RNA_pol_sf"/>
</dbReference>
<sequence>MHDDWPEEKQDRFNGRYEGEERKRKLVLIGQRARATLIQSIPGLDTLIRKVKSKAKSPGFVKGLDGRRIMCRSQHAALNTLLQGAGAIIMKKALVILDDALIAAGLTPGVEYEYVGNIHDEFQIEVS</sequence>
<dbReference type="SUPFAM" id="SSF56672">
    <property type="entry name" value="DNA/RNA polymerases"/>
    <property type="match status" value="1"/>
</dbReference>
<feature type="non-terminal residue" evidence="1">
    <location>
        <position position="127"/>
    </location>
</feature>
<dbReference type="EMBL" id="LAZR01060032">
    <property type="protein sequence ID" value="KKK66532.1"/>
    <property type="molecule type" value="Genomic_DNA"/>
</dbReference>
<proteinExistence type="predicted"/>